<sequence>MVRYTEPDPTDTNRARWPNHPLWDLVCAKMDDDLIEMRSGADPNPMKEVHREEHIGILMRNIMGCCITLAALRGITFDALPKEIGNIANDMRDHIQANPQKTAKQLKEAQERYVFIGRPEPM</sequence>
<dbReference type="RefSeq" id="WP_327794134.1">
    <property type="nucleotide sequence ID" value="NZ_JADQAZ010000002.1"/>
</dbReference>
<evidence type="ECO:0000313" key="2">
    <source>
        <dbReference type="Proteomes" id="UP001315686"/>
    </source>
</evidence>
<name>A0AAP2G4H4_9RHOB</name>
<proteinExistence type="predicted"/>
<dbReference type="EMBL" id="JADQAZ010000002">
    <property type="protein sequence ID" value="MBT0957913.1"/>
    <property type="molecule type" value="Genomic_DNA"/>
</dbReference>
<reference evidence="1 2" key="1">
    <citation type="journal article" date="2021" name="Arch. Microbiol.">
        <title>Harenicola maris gen. nov., sp. nov. isolated from the Sea of Japan shallow sediments.</title>
        <authorList>
            <person name="Romanenko L.A."/>
            <person name="Kurilenko V.V."/>
            <person name="Chernysheva N.Y."/>
            <person name="Tekutyeva L.A."/>
            <person name="Velansky P.V."/>
            <person name="Svetashev V.I."/>
            <person name="Isaeva M.P."/>
        </authorList>
    </citation>
    <scope>NUCLEOTIDE SEQUENCE [LARGE SCALE GENOMIC DNA]</scope>
    <source>
        <strain evidence="1 2">KMM 3653</strain>
    </source>
</reference>
<evidence type="ECO:0000313" key="1">
    <source>
        <dbReference type="EMBL" id="MBT0957913.1"/>
    </source>
</evidence>
<accession>A0AAP2G4H4</accession>
<protein>
    <submittedName>
        <fullName evidence="1">Uncharacterized protein</fullName>
    </submittedName>
</protein>
<gene>
    <name evidence="1" type="ORF">IV417_10970</name>
</gene>
<comment type="caution">
    <text evidence="1">The sequence shown here is derived from an EMBL/GenBank/DDBJ whole genome shotgun (WGS) entry which is preliminary data.</text>
</comment>
<dbReference type="AlphaFoldDB" id="A0AAP2G4H4"/>
<keyword evidence="2" id="KW-1185">Reference proteome</keyword>
<dbReference type="Proteomes" id="UP001315686">
    <property type="component" value="Unassembled WGS sequence"/>
</dbReference>
<organism evidence="1 2">
    <name type="scientific">Harenicola maris</name>
    <dbReference type="NCBI Taxonomy" id="2841044"/>
    <lineage>
        <taxon>Bacteria</taxon>
        <taxon>Pseudomonadati</taxon>
        <taxon>Pseudomonadota</taxon>
        <taxon>Alphaproteobacteria</taxon>
        <taxon>Rhodobacterales</taxon>
        <taxon>Paracoccaceae</taxon>
        <taxon>Harenicola</taxon>
    </lineage>
</organism>